<evidence type="ECO:0000256" key="2">
    <source>
        <dbReference type="ARBA" id="ARBA00022448"/>
    </source>
</evidence>
<feature type="compositionally biased region" description="Basic and acidic residues" evidence="8">
    <location>
        <begin position="10"/>
        <end position="26"/>
    </location>
</feature>
<feature type="transmembrane region" description="Helical" evidence="7">
    <location>
        <begin position="129"/>
        <end position="152"/>
    </location>
</feature>
<feature type="transmembrane region" description="Helical" evidence="7">
    <location>
        <begin position="307"/>
        <end position="328"/>
    </location>
</feature>
<dbReference type="PANTHER" id="PTHR43386:SF1">
    <property type="entry name" value="D,D-DIPEPTIDE TRANSPORT SYSTEM PERMEASE PROTEIN DDPC-RELATED"/>
    <property type="match status" value="1"/>
</dbReference>
<feature type="transmembrane region" description="Helical" evidence="7">
    <location>
        <begin position="200"/>
        <end position="221"/>
    </location>
</feature>
<evidence type="ECO:0000259" key="9">
    <source>
        <dbReference type="PROSITE" id="PS50928"/>
    </source>
</evidence>
<evidence type="ECO:0000313" key="10">
    <source>
        <dbReference type="EMBL" id="GAA1959661.1"/>
    </source>
</evidence>
<comment type="subcellular location">
    <subcellularLocation>
        <location evidence="1 7">Cell membrane</location>
        <topology evidence="1 7">Multi-pass membrane protein</topology>
    </subcellularLocation>
</comment>
<dbReference type="InterPro" id="IPR025966">
    <property type="entry name" value="OppC_N"/>
</dbReference>
<dbReference type="PROSITE" id="PS50928">
    <property type="entry name" value="ABC_TM1"/>
    <property type="match status" value="1"/>
</dbReference>
<feature type="domain" description="ABC transmembrane type-1" evidence="9">
    <location>
        <begin position="125"/>
        <end position="328"/>
    </location>
</feature>
<feature type="region of interest" description="Disordered" evidence="8">
    <location>
        <begin position="1"/>
        <end position="29"/>
    </location>
</feature>
<feature type="transmembrane region" description="Helical" evidence="7">
    <location>
        <begin position="164"/>
        <end position="188"/>
    </location>
</feature>
<sequence>MTATPVSNLESEHLPDPTGHSDDVDPAKIAGKSPTKLAFERFRKDKLSMVSFIVVALYVLAAVTAPFLVKFGVLDPRSFHNVGSDSLLNEFTLPKGRFGGISWHHPLGVEPGTGRDVLSRVWLGTTLSLTLSLLASLLAMIIGTVLGIIAGFTRGWVDGLIGRLIDLTLSFPQTLMLLALSAPMYAFITQSLHVPAGDVGWATYVVIFLALFGWPSIARLIRGQVLSVREREFVDAAKLFGASKARMYFKEILPNLWAPLLVSFTLTLPAYISAEAALSYLGVSIKPPTPTLGNVLRNSLDYAQFDFVFFFAPAFAIALIVVCFNLLGDGMRDALDPKTNR</sequence>
<dbReference type="SUPFAM" id="SSF161098">
    <property type="entry name" value="MetI-like"/>
    <property type="match status" value="1"/>
</dbReference>
<evidence type="ECO:0000256" key="7">
    <source>
        <dbReference type="RuleBase" id="RU363032"/>
    </source>
</evidence>
<accession>A0ABN2QWZ1</accession>
<dbReference type="Pfam" id="PF00528">
    <property type="entry name" value="BPD_transp_1"/>
    <property type="match status" value="1"/>
</dbReference>
<reference evidence="10 11" key="1">
    <citation type="journal article" date="2019" name="Int. J. Syst. Evol. Microbiol.">
        <title>The Global Catalogue of Microorganisms (GCM) 10K type strain sequencing project: providing services to taxonomists for standard genome sequencing and annotation.</title>
        <authorList>
            <consortium name="The Broad Institute Genomics Platform"/>
            <consortium name="The Broad Institute Genome Sequencing Center for Infectious Disease"/>
            <person name="Wu L."/>
            <person name="Ma J."/>
        </authorList>
    </citation>
    <scope>NUCLEOTIDE SEQUENCE [LARGE SCALE GENOMIC DNA]</scope>
    <source>
        <strain evidence="10 11">JCM 15309</strain>
    </source>
</reference>
<dbReference type="InterPro" id="IPR050366">
    <property type="entry name" value="BP-dependent_transpt_permease"/>
</dbReference>
<keyword evidence="4 7" id="KW-0812">Transmembrane</keyword>
<keyword evidence="11" id="KW-1185">Reference proteome</keyword>
<dbReference type="PANTHER" id="PTHR43386">
    <property type="entry name" value="OLIGOPEPTIDE TRANSPORT SYSTEM PERMEASE PROTEIN APPC"/>
    <property type="match status" value="1"/>
</dbReference>
<evidence type="ECO:0000256" key="4">
    <source>
        <dbReference type="ARBA" id="ARBA00022692"/>
    </source>
</evidence>
<evidence type="ECO:0000256" key="8">
    <source>
        <dbReference type="SAM" id="MobiDB-lite"/>
    </source>
</evidence>
<dbReference type="RefSeq" id="WP_344044579.1">
    <property type="nucleotide sequence ID" value="NZ_BAAAPB010000002.1"/>
</dbReference>
<proteinExistence type="inferred from homology"/>
<dbReference type="Pfam" id="PF12911">
    <property type="entry name" value="OppC_N"/>
    <property type="match status" value="1"/>
</dbReference>
<gene>
    <name evidence="10" type="ORF">GCM10009798_19080</name>
</gene>
<feature type="transmembrane region" description="Helical" evidence="7">
    <location>
        <begin position="252"/>
        <end position="272"/>
    </location>
</feature>
<keyword evidence="2 7" id="KW-0813">Transport</keyword>
<keyword evidence="5 7" id="KW-1133">Transmembrane helix</keyword>
<evidence type="ECO:0000256" key="1">
    <source>
        <dbReference type="ARBA" id="ARBA00004651"/>
    </source>
</evidence>
<organism evidence="10 11">
    <name type="scientific">Nocardioides panacihumi</name>
    <dbReference type="NCBI Taxonomy" id="400774"/>
    <lineage>
        <taxon>Bacteria</taxon>
        <taxon>Bacillati</taxon>
        <taxon>Actinomycetota</taxon>
        <taxon>Actinomycetes</taxon>
        <taxon>Propionibacteriales</taxon>
        <taxon>Nocardioidaceae</taxon>
        <taxon>Nocardioides</taxon>
    </lineage>
</organism>
<keyword evidence="3" id="KW-1003">Cell membrane</keyword>
<name>A0ABN2QWZ1_9ACTN</name>
<dbReference type="CDD" id="cd06261">
    <property type="entry name" value="TM_PBP2"/>
    <property type="match status" value="1"/>
</dbReference>
<dbReference type="InterPro" id="IPR000515">
    <property type="entry name" value="MetI-like"/>
</dbReference>
<dbReference type="InterPro" id="IPR035906">
    <property type="entry name" value="MetI-like_sf"/>
</dbReference>
<evidence type="ECO:0000256" key="5">
    <source>
        <dbReference type="ARBA" id="ARBA00022989"/>
    </source>
</evidence>
<keyword evidence="6 7" id="KW-0472">Membrane</keyword>
<evidence type="ECO:0000313" key="11">
    <source>
        <dbReference type="Proteomes" id="UP001500571"/>
    </source>
</evidence>
<feature type="transmembrane region" description="Helical" evidence="7">
    <location>
        <begin position="47"/>
        <end position="69"/>
    </location>
</feature>
<dbReference type="EMBL" id="BAAAPB010000002">
    <property type="protein sequence ID" value="GAA1959661.1"/>
    <property type="molecule type" value="Genomic_DNA"/>
</dbReference>
<comment type="caution">
    <text evidence="10">The sequence shown here is derived from an EMBL/GenBank/DDBJ whole genome shotgun (WGS) entry which is preliminary data.</text>
</comment>
<protein>
    <submittedName>
        <fullName evidence="10">ABC transporter permease</fullName>
    </submittedName>
</protein>
<dbReference type="Proteomes" id="UP001500571">
    <property type="component" value="Unassembled WGS sequence"/>
</dbReference>
<evidence type="ECO:0000256" key="3">
    <source>
        <dbReference type="ARBA" id="ARBA00022475"/>
    </source>
</evidence>
<comment type="similarity">
    <text evidence="7">Belongs to the binding-protein-dependent transport system permease family.</text>
</comment>
<evidence type="ECO:0000256" key="6">
    <source>
        <dbReference type="ARBA" id="ARBA00023136"/>
    </source>
</evidence>
<dbReference type="Gene3D" id="1.10.3720.10">
    <property type="entry name" value="MetI-like"/>
    <property type="match status" value="1"/>
</dbReference>